<gene>
    <name evidence="3" type="ORF">N7G274_009268</name>
</gene>
<proteinExistence type="inferred from homology"/>
<dbReference type="InterPro" id="IPR036291">
    <property type="entry name" value="NAD(P)-bd_dom_sf"/>
</dbReference>
<comment type="similarity">
    <text evidence="1">Belongs to the avfA family.</text>
</comment>
<dbReference type="InterPro" id="IPR016040">
    <property type="entry name" value="NAD(P)-bd_dom"/>
</dbReference>
<name>A0ABR4A3Y2_9LECA</name>
<evidence type="ECO:0000313" key="3">
    <source>
        <dbReference type="EMBL" id="KAL2038048.1"/>
    </source>
</evidence>
<reference evidence="3 4" key="1">
    <citation type="submission" date="2024-09" db="EMBL/GenBank/DDBJ databases">
        <title>Rethinking Asexuality: The Enigmatic Case of Functional Sexual Genes in Lepraria (Stereocaulaceae).</title>
        <authorList>
            <person name="Doellman M."/>
            <person name="Sun Y."/>
            <person name="Barcenas-Pena A."/>
            <person name="Lumbsch H.T."/>
            <person name="Grewe F."/>
        </authorList>
    </citation>
    <scope>NUCLEOTIDE SEQUENCE [LARGE SCALE GENOMIC DNA]</scope>
    <source>
        <strain evidence="3 4">Mercado 3170</strain>
    </source>
</reference>
<evidence type="ECO:0000256" key="1">
    <source>
        <dbReference type="ARBA" id="ARBA00038376"/>
    </source>
</evidence>
<dbReference type="PANTHER" id="PTHR43355:SF2">
    <property type="entry name" value="FLAVIN REDUCTASE (NADPH)"/>
    <property type="match status" value="1"/>
</dbReference>
<dbReference type="PROSITE" id="PS51257">
    <property type="entry name" value="PROKAR_LIPOPROTEIN"/>
    <property type="match status" value="1"/>
</dbReference>
<dbReference type="Gene3D" id="3.40.50.720">
    <property type="entry name" value="NAD(P)-binding Rossmann-like Domain"/>
    <property type="match status" value="1"/>
</dbReference>
<evidence type="ECO:0000313" key="4">
    <source>
        <dbReference type="Proteomes" id="UP001590950"/>
    </source>
</evidence>
<dbReference type="InterPro" id="IPR051606">
    <property type="entry name" value="Polyketide_Oxido-like"/>
</dbReference>
<feature type="domain" description="NAD(P)-binding" evidence="2">
    <location>
        <begin position="14"/>
        <end position="230"/>
    </location>
</feature>
<protein>
    <recommendedName>
        <fullName evidence="2">NAD(P)-binding domain-containing protein</fullName>
    </recommendedName>
</protein>
<organism evidence="3 4">
    <name type="scientific">Stereocaulon virgatum</name>
    <dbReference type="NCBI Taxonomy" id="373712"/>
    <lineage>
        <taxon>Eukaryota</taxon>
        <taxon>Fungi</taxon>
        <taxon>Dikarya</taxon>
        <taxon>Ascomycota</taxon>
        <taxon>Pezizomycotina</taxon>
        <taxon>Lecanoromycetes</taxon>
        <taxon>OSLEUM clade</taxon>
        <taxon>Lecanoromycetidae</taxon>
        <taxon>Lecanorales</taxon>
        <taxon>Lecanorineae</taxon>
        <taxon>Stereocaulaceae</taxon>
        <taxon>Stereocaulon</taxon>
    </lineage>
</organism>
<comment type="caution">
    <text evidence="3">The sequence shown here is derived from an EMBL/GenBank/DDBJ whole genome shotgun (WGS) entry which is preliminary data.</text>
</comment>
<dbReference type="Proteomes" id="UP001590950">
    <property type="component" value="Unassembled WGS sequence"/>
</dbReference>
<accession>A0ABR4A3Y2</accession>
<sequence>MAPMSTKPLVAFYGATGGCTLAATTNALNEGYDCTALARTPSKLTNLLLSKGVSQESIDNHLTITQGDVLKVEDVKGPLTLKGRPADIIVSGIGVVNGMDMFYEVKLCETAATNIIEALKQLKPSKKPVMVVVSTTGLTTTGPRDVPLLFKPMYDLLIANVAADKRRMEAALASEYNSPNSVIKGYVCVRPSLLTNGKVYGKDYIRVGTDAAPAVGYTISRDDVGLWLFENLIKGDNSKYLGEAPTITY</sequence>
<evidence type="ECO:0000259" key="2">
    <source>
        <dbReference type="Pfam" id="PF13460"/>
    </source>
</evidence>
<dbReference type="PANTHER" id="PTHR43355">
    <property type="entry name" value="FLAVIN REDUCTASE (NADPH)"/>
    <property type="match status" value="1"/>
</dbReference>
<keyword evidence="4" id="KW-1185">Reference proteome</keyword>
<dbReference type="EMBL" id="JBEFKJ010000035">
    <property type="protein sequence ID" value="KAL2038048.1"/>
    <property type="molecule type" value="Genomic_DNA"/>
</dbReference>
<dbReference type="SUPFAM" id="SSF51735">
    <property type="entry name" value="NAD(P)-binding Rossmann-fold domains"/>
    <property type="match status" value="1"/>
</dbReference>
<dbReference type="Pfam" id="PF13460">
    <property type="entry name" value="NAD_binding_10"/>
    <property type="match status" value="1"/>
</dbReference>